<gene>
    <name evidence="1" type="ORF">TEOVI_000085600</name>
</gene>
<name>A0A1G4IAS5_TRYEQ</name>
<reference evidence="1" key="1">
    <citation type="submission" date="2016-09" db="EMBL/GenBank/DDBJ databases">
        <authorList>
            <person name="Hebert L."/>
            <person name="Moumen B."/>
        </authorList>
    </citation>
    <scope>NUCLEOTIDE SEQUENCE [LARGE SCALE GENOMIC DNA]</scope>
    <source>
        <strain evidence="1">OVI</strain>
    </source>
</reference>
<sequence>MDSEEGEFVVYGDCGSAEDAQFDQLVGAIEDFMVNLDQDAMLAKLPPFFSVSDEHERHKIHRELLKRVDADLDEHVLKNCQSIGSMENAVRILESRKEEISEDVLDFVSDGFLDYNIFVEAWEKRDQ</sequence>
<dbReference type="VEuPathDB" id="TriTrypDB:TEOVI_000085600"/>
<accession>A0A1G4IAS5</accession>
<dbReference type="InterPro" id="IPR042541">
    <property type="entry name" value="BART_sf"/>
</dbReference>
<organism evidence="1 2">
    <name type="scientific">Trypanosoma equiperdum</name>
    <dbReference type="NCBI Taxonomy" id="5694"/>
    <lineage>
        <taxon>Eukaryota</taxon>
        <taxon>Discoba</taxon>
        <taxon>Euglenozoa</taxon>
        <taxon>Kinetoplastea</taxon>
        <taxon>Metakinetoplastina</taxon>
        <taxon>Trypanosomatida</taxon>
        <taxon>Trypanosomatidae</taxon>
        <taxon>Trypanosoma</taxon>
    </lineage>
</organism>
<dbReference type="AlphaFoldDB" id="A0A1G4IAS5"/>
<comment type="caution">
    <text evidence="1">The sequence shown here is derived from an EMBL/GenBank/DDBJ whole genome shotgun (WGS) entry which is preliminary data.</text>
</comment>
<protein>
    <submittedName>
        <fullName evidence="1">ARF-like 2-binding protein, putative</fullName>
    </submittedName>
</protein>
<evidence type="ECO:0000313" key="1">
    <source>
        <dbReference type="EMBL" id="SCU69290.1"/>
    </source>
</evidence>
<dbReference type="RefSeq" id="XP_067080280.1">
    <property type="nucleotide sequence ID" value="XM_067224179.1"/>
</dbReference>
<proteinExistence type="predicted"/>
<evidence type="ECO:0000313" key="2">
    <source>
        <dbReference type="Proteomes" id="UP000195570"/>
    </source>
</evidence>
<keyword evidence="2" id="KW-1185">Reference proteome</keyword>
<dbReference type="GeneID" id="92374796"/>
<dbReference type="EMBL" id="CZPT02001192">
    <property type="protein sequence ID" value="SCU69290.1"/>
    <property type="molecule type" value="Genomic_DNA"/>
</dbReference>
<dbReference type="Proteomes" id="UP000195570">
    <property type="component" value="Unassembled WGS sequence"/>
</dbReference>
<dbReference type="Gene3D" id="1.20.1520.10">
    <property type="entry name" value="ADP-ribosylation factor-like 2-binding protein, domain"/>
    <property type="match status" value="1"/>
</dbReference>